<reference evidence="6" key="3">
    <citation type="submission" date="2025-05" db="UniProtKB">
        <authorList>
            <consortium name="RefSeq"/>
        </authorList>
    </citation>
    <scope>NUCLEOTIDE SEQUENCE [LARGE SCALE GENOMIC DNA]</scope>
</reference>
<reference evidence="7" key="2">
    <citation type="submission" date="2025-04" db="UniProtKB">
        <authorList>
            <consortium name="RefSeq"/>
        </authorList>
    </citation>
    <scope>IDENTIFICATION</scope>
    <source>
        <strain evidence="7">Punador</strain>
    </source>
</reference>
<protein>
    <submittedName>
        <fullName evidence="5 7">V-type proton ATPase subunit F</fullName>
    </submittedName>
</protein>
<dbReference type="InterPro" id="IPR008218">
    <property type="entry name" value="ATPase_V1-cplx_f_g_su"/>
</dbReference>
<dbReference type="EMBL" id="GAKP01022813">
    <property type="protein sequence ID" value="JAC36139.1"/>
    <property type="molecule type" value="Transcribed_RNA"/>
</dbReference>
<name>A0A034V0W2_BACDO</name>
<dbReference type="RefSeq" id="XP_029408913.1">
    <property type="nucleotide sequence ID" value="XM_029553053.1"/>
</dbReference>
<comment type="similarity">
    <text evidence="1">Belongs to the V-ATPase F subunit family.</text>
</comment>
<keyword evidence="2" id="KW-0813">Transport</keyword>
<reference evidence="5" key="1">
    <citation type="journal article" date="2014" name="BMC Genomics">
        <title>Characterizing the developmental transcriptome of the oriental fruit fly, Bactrocera dorsalis (Diptera: Tephritidae) through comparative genomic analysis with Drosophila melanogaster utilizing modENCODE datasets.</title>
        <authorList>
            <person name="Geib S.M."/>
            <person name="Calla B."/>
            <person name="Hall B."/>
            <person name="Hou S."/>
            <person name="Manoukis N.C."/>
        </authorList>
    </citation>
    <scope>NUCLEOTIDE SEQUENCE</scope>
    <source>
        <strain evidence="5">Punador</strain>
    </source>
</reference>
<evidence type="ECO:0000313" key="5">
    <source>
        <dbReference type="EMBL" id="JAC36139.1"/>
    </source>
</evidence>
<dbReference type="OrthoDB" id="10261947at2759"/>
<evidence type="ECO:0000256" key="1">
    <source>
        <dbReference type="ARBA" id="ARBA00010148"/>
    </source>
</evidence>
<dbReference type="Proteomes" id="UP001652620">
    <property type="component" value="Chromosome 2"/>
</dbReference>
<keyword evidence="4" id="KW-0406">Ion transport</keyword>
<dbReference type="SUPFAM" id="SSF159468">
    <property type="entry name" value="AtpF-like"/>
    <property type="match status" value="1"/>
</dbReference>
<sequence>MTSKRASSRRSLSTDFRILIGVIADLETTIGFLLAGVGETSGSQQLDKNFMIVTEETPAHEVESFFIYLCGRRNIGVIFVATEVRKVLTQVISRVTKTIPIILEIPTKHTIVQSLESKHQALKKHKLRDID</sequence>
<proteinExistence type="inferred from homology"/>
<accession>A0A034V0W2</accession>
<gene>
    <name evidence="5" type="primary">VATF</name>
    <name evidence="7" type="synonym">LOC115066601</name>
</gene>
<evidence type="ECO:0000256" key="4">
    <source>
        <dbReference type="ARBA" id="ARBA00023065"/>
    </source>
</evidence>
<keyword evidence="3" id="KW-0375">Hydrogen ion transport</keyword>
<dbReference type="Gene3D" id="3.40.50.10580">
    <property type="entry name" value="ATPase, V1 complex, subunit F"/>
    <property type="match status" value="1"/>
</dbReference>
<evidence type="ECO:0000256" key="2">
    <source>
        <dbReference type="ARBA" id="ARBA00022448"/>
    </source>
</evidence>
<dbReference type="InterPro" id="IPR036906">
    <property type="entry name" value="ATPase_V1_fsu_sf"/>
</dbReference>
<dbReference type="KEGG" id="bdr:115066601"/>
<dbReference type="PANTHER" id="PTHR13861:SF2">
    <property type="entry name" value="V-TYPE PROTON ATPASE SUBUNIT F"/>
    <property type="match status" value="1"/>
</dbReference>
<evidence type="ECO:0000313" key="6">
    <source>
        <dbReference type="Proteomes" id="UP001652620"/>
    </source>
</evidence>
<dbReference type="GO" id="GO:0046961">
    <property type="term" value="F:proton-transporting ATPase activity, rotational mechanism"/>
    <property type="evidence" value="ECO:0007669"/>
    <property type="project" value="InterPro"/>
</dbReference>
<dbReference type="GO" id="GO:0016020">
    <property type="term" value="C:membrane"/>
    <property type="evidence" value="ECO:0007669"/>
    <property type="project" value="TreeGrafter"/>
</dbReference>
<dbReference type="PANTHER" id="PTHR13861">
    <property type="entry name" value="VACUOLAR ATP SYNTHASE SUBUNIT F"/>
    <property type="match status" value="1"/>
</dbReference>
<dbReference type="AlphaFoldDB" id="A0A034V0W2"/>
<organism evidence="5">
    <name type="scientific">Bactrocera dorsalis</name>
    <name type="common">Oriental fruit fly</name>
    <name type="synonym">Dacus dorsalis</name>
    <dbReference type="NCBI Taxonomy" id="27457"/>
    <lineage>
        <taxon>Eukaryota</taxon>
        <taxon>Metazoa</taxon>
        <taxon>Ecdysozoa</taxon>
        <taxon>Arthropoda</taxon>
        <taxon>Hexapoda</taxon>
        <taxon>Insecta</taxon>
        <taxon>Pterygota</taxon>
        <taxon>Neoptera</taxon>
        <taxon>Endopterygota</taxon>
        <taxon>Diptera</taxon>
        <taxon>Brachycera</taxon>
        <taxon>Muscomorpha</taxon>
        <taxon>Tephritoidea</taxon>
        <taxon>Tephritidae</taxon>
        <taxon>Bactrocera</taxon>
        <taxon>Bactrocera</taxon>
    </lineage>
</organism>
<dbReference type="Pfam" id="PF01990">
    <property type="entry name" value="ATP-synt_F"/>
    <property type="match status" value="1"/>
</dbReference>
<evidence type="ECO:0000256" key="3">
    <source>
        <dbReference type="ARBA" id="ARBA00022781"/>
    </source>
</evidence>
<evidence type="ECO:0000313" key="7">
    <source>
        <dbReference type="RefSeq" id="XP_029408913.1"/>
    </source>
</evidence>
<keyword evidence="6" id="KW-1185">Reference proteome</keyword>